<comment type="caution">
    <text evidence="2">The sequence shown here is derived from an EMBL/GenBank/DDBJ whole genome shotgun (WGS) entry which is preliminary data.</text>
</comment>
<dbReference type="PROSITE" id="PS51257">
    <property type="entry name" value="PROKAR_LIPOPROTEIN"/>
    <property type="match status" value="1"/>
</dbReference>
<accession>A0ABU4VP83</accession>
<name>A0ABU4VP83_9ACTN</name>
<keyword evidence="3" id="KW-1185">Reference proteome</keyword>
<dbReference type="Pfam" id="PF02470">
    <property type="entry name" value="MlaD"/>
    <property type="match status" value="1"/>
</dbReference>
<proteinExistence type="predicted"/>
<evidence type="ECO:0000313" key="2">
    <source>
        <dbReference type="EMBL" id="MDX8153656.1"/>
    </source>
</evidence>
<dbReference type="Proteomes" id="UP001277761">
    <property type="component" value="Unassembled WGS sequence"/>
</dbReference>
<gene>
    <name evidence="2" type="ORF">SK069_18815</name>
</gene>
<dbReference type="PANTHER" id="PTHR33371:SF4">
    <property type="entry name" value="INTERMEMBRANE PHOSPHOLIPID TRANSPORT SYSTEM BINDING PROTEIN MLAD"/>
    <property type="match status" value="1"/>
</dbReference>
<evidence type="ECO:0000259" key="1">
    <source>
        <dbReference type="Pfam" id="PF02470"/>
    </source>
</evidence>
<protein>
    <submittedName>
        <fullName evidence="2">MlaD family protein</fullName>
    </submittedName>
</protein>
<dbReference type="InterPro" id="IPR052336">
    <property type="entry name" value="MlaD_Phospholipid_Transporter"/>
</dbReference>
<dbReference type="PANTHER" id="PTHR33371">
    <property type="entry name" value="INTERMEMBRANE PHOSPHOLIPID TRANSPORT SYSTEM BINDING PROTEIN MLAD-RELATED"/>
    <property type="match status" value="1"/>
</dbReference>
<dbReference type="InterPro" id="IPR003399">
    <property type="entry name" value="Mce/MlaD"/>
</dbReference>
<dbReference type="RefSeq" id="WP_319955806.1">
    <property type="nucleotide sequence ID" value="NZ_JAXAVX010000017.1"/>
</dbReference>
<reference evidence="2 3" key="1">
    <citation type="submission" date="2023-11" db="EMBL/GenBank/DDBJ databases">
        <authorList>
            <person name="Xu M."/>
            <person name="Jiang T."/>
        </authorList>
    </citation>
    <scope>NUCLEOTIDE SEQUENCE [LARGE SCALE GENOMIC DNA]</scope>
    <source>
        <strain evidence="2 3">SD</strain>
    </source>
</reference>
<evidence type="ECO:0000313" key="3">
    <source>
        <dbReference type="Proteomes" id="UP001277761"/>
    </source>
</evidence>
<dbReference type="EMBL" id="JAXAVX010000017">
    <property type="protein sequence ID" value="MDX8153656.1"/>
    <property type="molecule type" value="Genomic_DNA"/>
</dbReference>
<organism evidence="2 3">
    <name type="scientific">Patulibacter brassicae</name>
    <dbReference type="NCBI Taxonomy" id="1705717"/>
    <lineage>
        <taxon>Bacteria</taxon>
        <taxon>Bacillati</taxon>
        <taxon>Actinomycetota</taxon>
        <taxon>Thermoleophilia</taxon>
        <taxon>Solirubrobacterales</taxon>
        <taxon>Patulibacteraceae</taxon>
        <taxon>Patulibacter</taxon>
    </lineage>
</organism>
<feature type="domain" description="Mce/MlaD" evidence="1">
    <location>
        <begin position="34"/>
        <end position="108"/>
    </location>
</feature>
<sequence length="448" mass="46875">MKAPMRFAPILTTLVVAGTLAGCGGGSEGAAGQVRIDALFDNASFVNSGQEVRIAGARVGTVQGVKLTSDRRARVKMSIDSKFAPFRTDAECSILPQSLIGEKFVECDGGTNTAPVLAADGDDVPTVPLKNNHSPVDLDLVVAMLGEPTNVRLQLLFNELGITTATRGADISAAIRRANPALRAIRDTLDVVSTDRASLGRVVDAADTVSAELDRRKNDLAGVFDSGSQVLTATSDERQALDRALATLPSSLAALRPALTELRSLARDGTPTVRALRVAAPPLRALAVNVKPLSSSARPTLRTLASAARTGIPVIKRTAPQMARLRRTTAALVPNVPLAADLGTSLVDNAFPENFFGGFFYNAALATSRFDDLSHILPAHVNLGPCMTPATAVQSGCSARFADDGTGKDITSQQPNAEQLADLNGELTRMLGRPAGAKTSPADRKAGR</sequence>